<dbReference type="PANTHER" id="PTHR47861">
    <property type="entry name" value="FKBP-TYPE PEPTIDYL-PROLYL CIS-TRANS ISOMERASE SLYD"/>
    <property type="match status" value="1"/>
</dbReference>
<evidence type="ECO:0000256" key="5">
    <source>
        <dbReference type="ARBA" id="ARBA00022490"/>
    </source>
</evidence>
<evidence type="ECO:0000256" key="1">
    <source>
        <dbReference type="ARBA" id="ARBA00000971"/>
    </source>
</evidence>
<reference evidence="9" key="1">
    <citation type="submission" date="2009-10" db="EMBL/GenBank/DDBJ databases">
        <title>Diversity of trophic interactions inside an arsenic-rich microbial ecosystem.</title>
        <authorList>
            <person name="Bertin P.N."/>
            <person name="Heinrich-Salmeron A."/>
            <person name="Pelletier E."/>
            <person name="Goulhen-Chollet F."/>
            <person name="Arsene-Ploetze F."/>
            <person name="Gallien S."/>
            <person name="Calteau A."/>
            <person name="Vallenet D."/>
            <person name="Casiot C."/>
            <person name="Chane-Woon-Ming B."/>
            <person name="Giloteaux L."/>
            <person name="Barakat M."/>
            <person name="Bonnefoy V."/>
            <person name="Bruneel O."/>
            <person name="Chandler M."/>
            <person name="Cleiss J."/>
            <person name="Duran R."/>
            <person name="Elbaz-Poulichet F."/>
            <person name="Fonknechten N."/>
            <person name="Lauga B."/>
            <person name="Mornico D."/>
            <person name="Ortet P."/>
            <person name="Schaeffer C."/>
            <person name="Siguier P."/>
            <person name="Alexander Thil Smith A."/>
            <person name="Van Dorsselaer A."/>
            <person name="Weissenbach J."/>
            <person name="Medigue C."/>
            <person name="Le Paslier D."/>
        </authorList>
    </citation>
    <scope>NUCLEOTIDE SEQUENCE</scope>
</reference>
<keyword evidence="8 9" id="KW-0413">Isomerase</keyword>
<gene>
    <name evidence="9" type="ORF">CARN2_1586</name>
</gene>
<evidence type="ECO:0000313" key="9">
    <source>
        <dbReference type="EMBL" id="CBH96976.1"/>
    </source>
</evidence>
<organism evidence="9">
    <name type="scientific">mine drainage metagenome</name>
    <dbReference type="NCBI Taxonomy" id="410659"/>
    <lineage>
        <taxon>unclassified sequences</taxon>
        <taxon>metagenomes</taxon>
        <taxon>ecological metagenomes</taxon>
    </lineage>
</organism>
<keyword evidence="7" id="KW-0143">Chaperone</keyword>
<dbReference type="EC" id="5.2.1.8" evidence="4"/>
<dbReference type="PANTHER" id="PTHR47861:SF3">
    <property type="entry name" value="FKBP-TYPE PEPTIDYL-PROLYL CIS-TRANS ISOMERASE SLYD"/>
    <property type="match status" value="1"/>
</dbReference>
<dbReference type="GO" id="GO:0003755">
    <property type="term" value="F:peptidyl-prolyl cis-trans isomerase activity"/>
    <property type="evidence" value="ECO:0007669"/>
    <property type="project" value="UniProtKB-KW"/>
</dbReference>
<dbReference type="EMBL" id="CABM01000039">
    <property type="protein sequence ID" value="CBH96976.1"/>
    <property type="molecule type" value="Genomic_DNA"/>
</dbReference>
<evidence type="ECO:0000256" key="8">
    <source>
        <dbReference type="ARBA" id="ARBA00023235"/>
    </source>
</evidence>
<evidence type="ECO:0000256" key="2">
    <source>
        <dbReference type="ARBA" id="ARBA00004496"/>
    </source>
</evidence>
<accession>E6PPX3</accession>
<evidence type="ECO:0000256" key="4">
    <source>
        <dbReference type="ARBA" id="ARBA00013194"/>
    </source>
</evidence>
<evidence type="ECO:0000256" key="3">
    <source>
        <dbReference type="ARBA" id="ARBA00006577"/>
    </source>
</evidence>
<name>E6PPX3_9ZZZZ</name>
<evidence type="ECO:0000256" key="7">
    <source>
        <dbReference type="ARBA" id="ARBA00023186"/>
    </source>
</evidence>
<comment type="similarity">
    <text evidence="3">Belongs to the FKBP-type PPIase family.</text>
</comment>
<dbReference type="InterPro" id="IPR046357">
    <property type="entry name" value="PPIase_dom_sf"/>
</dbReference>
<comment type="catalytic activity">
    <reaction evidence="1">
        <text>[protein]-peptidylproline (omega=180) = [protein]-peptidylproline (omega=0)</text>
        <dbReference type="Rhea" id="RHEA:16237"/>
        <dbReference type="Rhea" id="RHEA-COMP:10747"/>
        <dbReference type="Rhea" id="RHEA-COMP:10748"/>
        <dbReference type="ChEBI" id="CHEBI:83833"/>
        <dbReference type="ChEBI" id="CHEBI:83834"/>
        <dbReference type="EC" id="5.2.1.8"/>
    </reaction>
</comment>
<dbReference type="Gene3D" id="3.10.50.40">
    <property type="match status" value="1"/>
</dbReference>
<keyword evidence="6" id="KW-0697">Rotamase</keyword>
<sequence length="172" mass="18719">MQAAPDTVVSLSWHLTDAQNEPIAEHEDGTDFYVGGADLLPAISQDLMGKQVGDSGQLQIEPHDAFGDYEPDLLRLEERKLFPDVLEPGMQFEHLPAGCAPGAPGALYTVTDIADDKVVLDGNHPLAGMALRVHYTILEVREPDPDEREAQSAHLDDVDSGMFFAGMPRNVN</sequence>
<proteinExistence type="inferred from homology"/>
<dbReference type="AlphaFoldDB" id="E6PPX3"/>
<comment type="caution">
    <text evidence="9">The sequence shown here is derived from an EMBL/GenBank/DDBJ whole genome shotgun (WGS) entry which is preliminary data.</text>
</comment>
<dbReference type="GO" id="GO:0005737">
    <property type="term" value="C:cytoplasm"/>
    <property type="evidence" value="ECO:0007669"/>
    <property type="project" value="UniProtKB-SubCell"/>
</dbReference>
<evidence type="ECO:0000256" key="6">
    <source>
        <dbReference type="ARBA" id="ARBA00023110"/>
    </source>
</evidence>
<dbReference type="SUPFAM" id="SSF54534">
    <property type="entry name" value="FKBP-like"/>
    <property type="match status" value="1"/>
</dbReference>
<keyword evidence="5" id="KW-0963">Cytoplasm</keyword>
<comment type="subcellular location">
    <subcellularLocation>
        <location evidence="2">Cytoplasm</location>
    </subcellularLocation>
</comment>
<protein>
    <recommendedName>
        <fullName evidence="4">peptidylprolyl isomerase</fullName>
        <ecNumber evidence="4">5.2.1.8</ecNumber>
    </recommendedName>
</protein>